<gene>
    <name evidence="8" type="primary">LOC100548822</name>
</gene>
<keyword evidence="2" id="KW-0547">Nucleotide-binding</keyword>
<dbReference type="HOGENOM" id="CLU_007071_0_0_1"/>
<name>G1MYC2_MELGA</name>
<dbReference type="KEGG" id="mgp:100548822"/>
<dbReference type="SUPFAM" id="SSF52540">
    <property type="entry name" value="P-loop containing nucleoside triphosphate hydrolases"/>
    <property type="match status" value="1"/>
</dbReference>
<comment type="similarity">
    <text evidence="1">Belongs to the Schlafen family. Subgroup III subfamily.</text>
</comment>
<dbReference type="InParanoid" id="G1MYC2"/>
<evidence type="ECO:0000313" key="9">
    <source>
        <dbReference type="Proteomes" id="UP000001645"/>
    </source>
</evidence>
<sequence>MAHEDHQLQRLVWVDAATQYPEIVLCVGKITFGEKARKKMPKNSKQDQKHILASAVCALLNSGGGVVKAEIENENYDFQRDEIGLDLQDIFRSLLLFPDLTKYLDFEQQDNYLLIFIKTWNSEKISSTSSSAKPRICSLSSGLYTRSGASLSHMTPTEALFFLEEKQNKARAEHSTRAPAKKKTTMAAEEDMHIINNTAAELFNRDQLQCGETLNFTESGNIEFKHFSTEKFFTRVKEILPHYISGFANACGGYLWIGVDDNRVVQGFKSDDEGLENLRNLIDSVYQEKLTIFHFCKSGYEHQITHEYKIFKVYNEAVEHYGYVCAVKVEPFTCVVFSEDPQSWLFDGGTIRRLKANEWASWMISADPDLSEFSETFKLELSVTEGPPCAKSVYSHQGLDNLDDLCEQLFPMKSHSLIYTPEKLIKDLFQEHQGLKSLMDEQLKDVFEGVVIFSRSWAVEVGLSENQGIICDVLLAAKGRPPILYTVCKHPSEALFHYSRRTAWMLKKKLVNTGGYTHKLCVIPKLLTLPRSFSYGEEWDVNVQKLYPQNYGLINSINLKNLLHSLIIVLLNFRSFLSDSVGFEVLNLLTIEQYQLLSENLHKTKRLYVYGLPGTGKTVVALKVIEKIRNMFKCKQQEVLYICENKPLKDFVRKKNICQAVTRVAFLKNSYSYVKHIIIDEAQNFRDENGDWYQKALALTSSPELSEPGFLWIFLDYLQTTHCFSTGLPEPRQHDPVEMLTKVVRNANSIYCYLKNTMEEIVENPTVGIPQARLRRLLHTATCAHGVKGYFKIVDMKVRNEIAEYVAKHCHNYLKSGYSEKDIAILCYNSDEVQAYSGILSKALSKLNILPRQMDEGLEEYTILDSFRRFSGLERMIVFAIIPYPLPTQHEVLNNILVSVASRANLNMHLLREHWDMV</sequence>
<reference evidence="8 9" key="1">
    <citation type="journal article" date="2010" name="PLoS Biol.">
        <title>Multi-platform next-generation sequencing of the domestic turkey (Meleagris gallopavo): genome assembly and analysis.</title>
        <authorList>
            <person name="Dalloul R.A."/>
            <person name="Long J.A."/>
            <person name="Zimin A.V."/>
            <person name="Aslam L."/>
            <person name="Beal K."/>
            <person name="Blomberg L.A."/>
            <person name="Bouffard P."/>
            <person name="Burt D.W."/>
            <person name="Crasta O."/>
            <person name="Crooijmans R.P."/>
            <person name="Cooper K."/>
            <person name="Coulombe R.A."/>
            <person name="De S."/>
            <person name="Delany M.E."/>
            <person name="Dodgson J.B."/>
            <person name="Dong J.J."/>
            <person name="Evans C."/>
            <person name="Frederickson K.M."/>
            <person name="Flicek P."/>
            <person name="Florea L."/>
            <person name="Folkerts O."/>
            <person name="Groenen M.A."/>
            <person name="Harkins T.T."/>
            <person name="Herrero J."/>
            <person name="Hoffmann S."/>
            <person name="Megens H.J."/>
            <person name="Jiang A."/>
            <person name="de Jong P."/>
            <person name="Kaiser P."/>
            <person name="Kim H."/>
            <person name="Kim K.W."/>
            <person name="Kim S."/>
            <person name="Langenberger D."/>
            <person name="Lee M.K."/>
            <person name="Lee T."/>
            <person name="Mane S."/>
            <person name="Marcais G."/>
            <person name="Marz M."/>
            <person name="McElroy A.P."/>
            <person name="Modise T."/>
            <person name="Nefedov M."/>
            <person name="Notredame C."/>
            <person name="Paton I.R."/>
            <person name="Payne W.S."/>
            <person name="Pertea G."/>
            <person name="Prickett D."/>
            <person name="Puiu D."/>
            <person name="Qioa D."/>
            <person name="Raineri E."/>
            <person name="Ruffier M."/>
            <person name="Salzberg S.L."/>
            <person name="Schatz M.C."/>
            <person name="Scheuring C."/>
            <person name="Schmidt C.J."/>
            <person name="Schroeder S."/>
            <person name="Searle S.M."/>
            <person name="Smith E.J."/>
            <person name="Smith J."/>
            <person name="Sonstegard T.S."/>
            <person name="Stadler P.F."/>
            <person name="Tafer H."/>
            <person name="Tu Z.J."/>
            <person name="Van Tassell C.P."/>
            <person name="Vilella A.J."/>
            <person name="Williams K.P."/>
            <person name="Yorke J.A."/>
            <person name="Zhang L."/>
            <person name="Zhang H.B."/>
            <person name="Zhang X."/>
            <person name="Zhang Y."/>
            <person name="Reed K.M."/>
        </authorList>
    </citation>
    <scope>NUCLEOTIDE SEQUENCE [LARGE SCALE GENOMIC DNA]</scope>
</reference>
<dbReference type="GeneTree" id="ENSGT00410000025651"/>
<dbReference type="RefSeq" id="XP_010720053.1">
    <property type="nucleotide sequence ID" value="XM_010721751.3"/>
</dbReference>
<dbReference type="InterPro" id="IPR007421">
    <property type="entry name" value="Schlafen_AlbA_2_dom"/>
</dbReference>
<dbReference type="InterPro" id="IPR027417">
    <property type="entry name" value="P-loop_NTPase"/>
</dbReference>
<proteinExistence type="inferred from homology"/>
<evidence type="ECO:0000256" key="1">
    <source>
        <dbReference type="ARBA" id="ARBA00010114"/>
    </source>
</evidence>
<dbReference type="Gene3D" id="3.40.50.300">
    <property type="entry name" value="P-loop containing nucleotide triphosphate hydrolases"/>
    <property type="match status" value="1"/>
</dbReference>
<dbReference type="InterPro" id="IPR029684">
    <property type="entry name" value="Schlafen"/>
</dbReference>
<evidence type="ECO:0000256" key="2">
    <source>
        <dbReference type="ARBA" id="ARBA00022741"/>
    </source>
</evidence>
<dbReference type="OrthoDB" id="6052143at2759"/>
<dbReference type="InterPro" id="IPR048729">
    <property type="entry name" value="SLFN_GTPase-like"/>
</dbReference>
<feature type="domain" description="Poxin-Schlafen/Schlafen-like N-terminal" evidence="6">
    <location>
        <begin position="97"/>
        <end position="216"/>
    </location>
</feature>
<dbReference type="InterPro" id="IPR038461">
    <property type="entry name" value="Schlafen_AlbA_2_dom_sf"/>
</dbReference>
<dbReference type="PANTHER" id="PTHR12155">
    <property type="entry name" value="SCHLAFEN"/>
    <property type="match status" value="1"/>
</dbReference>
<feature type="domain" description="Schlafen AlbA-2" evidence="4">
    <location>
        <begin position="218"/>
        <end position="337"/>
    </location>
</feature>
<evidence type="ECO:0000259" key="7">
    <source>
        <dbReference type="Pfam" id="PF21026"/>
    </source>
</evidence>
<evidence type="ECO:0000259" key="4">
    <source>
        <dbReference type="Pfam" id="PF04326"/>
    </source>
</evidence>
<dbReference type="AlphaFoldDB" id="G1MYC2"/>
<dbReference type="Ensembl" id="ENSMGAT00000004645.3">
    <property type="protein sequence ID" value="ENSMGAP00000003935.3"/>
    <property type="gene ID" value="ENSMGAG00000004153.3"/>
</dbReference>
<dbReference type="Pfam" id="PF21026">
    <property type="entry name" value="SLFN_GTPase-like"/>
    <property type="match status" value="1"/>
</dbReference>
<dbReference type="Proteomes" id="UP000001645">
    <property type="component" value="Chromosome 21"/>
</dbReference>
<evidence type="ECO:0000259" key="5">
    <source>
        <dbReference type="Pfam" id="PF09848"/>
    </source>
</evidence>
<dbReference type="GO" id="GO:0005524">
    <property type="term" value="F:ATP binding"/>
    <property type="evidence" value="ECO:0007669"/>
    <property type="project" value="UniProtKB-KW"/>
</dbReference>
<evidence type="ECO:0008006" key="10">
    <source>
        <dbReference type="Google" id="ProtNLM"/>
    </source>
</evidence>
<dbReference type="Pfam" id="PF09848">
    <property type="entry name" value="SLFN-g3_helicase"/>
    <property type="match status" value="1"/>
</dbReference>
<dbReference type="Bgee" id="ENSMGAG00000004153">
    <property type="expression patterns" value="Expressed in thymus and 10 other cell types or tissues"/>
</dbReference>
<evidence type="ECO:0000259" key="6">
    <source>
        <dbReference type="Pfam" id="PF17057"/>
    </source>
</evidence>
<dbReference type="Pfam" id="PF17057">
    <property type="entry name" value="B3R"/>
    <property type="match status" value="1"/>
</dbReference>
<evidence type="ECO:0000256" key="3">
    <source>
        <dbReference type="ARBA" id="ARBA00022840"/>
    </source>
</evidence>
<reference evidence="8" key="2">
    <citation type="submission" date="2025-08" db="UniProtKB">
        <authorList>
            <consortium name="Ensembl"/>
        </authorList>
    </citation>
    <scope>IDENTIFICATION</scope>
</reference>
<organism evidence="8 9">
    <name type="scientific">Meleagris gallopavo</name>
    <name type="common">Wild turkey</name>
    <dbReference type="NCBI Taxonomy" id="9103"/>
    <lineage>
        <taxon>Eukaryota</taxon>
        <taxon>Metazoa</taxon>
        <taxon>Chordata</taxon>
        <taxon>Craniata</taxon>
        <taxon>Vertebrata</taxon>
        <taxon>Euteleostomi</taxon>
        <taxon>Archelosauria</taxon>
        <taxon>Archosauria</taxon>
        <taxon>Dinosauria</taxon>
        <taxon>Saurischia</taxon>
        <taxon>Theropoda</taxon>
        <taxon>Coelurosauria</taxon>
        <taxon>Aves</taxon>
        <taxon>Neognathae</taxon>
        <taxon>Galloanserae</taxon>
        <taxon>Galliformes</taxon>
        <taxon>Phasianidae</taxon>
        <taxon>Meleagridinae</taxon>
        <taxon>Meleagris</taxon>
    </lineage>
</organism>
<dbReference type="InterPro" id="IPR018647">
    <property type="entry name" value="SLFN_3-like_DNA/RNA_helicase"/>
</dbReference>
<reference evidence="8" key="3">
    <citation type="submission" date="2025-09" db="UniProtKB">
        <authorList>
            <consortium name="Ensembl"/>
        </authorList>
    </citation>
    <scope>IDENTIFICATION</scope>
</reference>
<dbReference type="GeneID" id="100548822"/>
<evidence type="ECO:0000313" key="8">
    <source>
        <dbReference type="Ensembl" id="ENSMGAP00000003935.3"/>
    </source>
</evidence>
<feature type="domain" description="Schlafen group 3-like DNA/RNA helicase" evidence="5">
    <location>
        <begin position="607"/>
        <end position="692"/>
    </location>
</feature>
<keyword evidence="9" id="KW-1185">Reference proteome</keyword>
<dbReference type="PANTHER" id="PTHR12155:SF30">
    <property type="entry name" value="PROTEIN SLFN14"/>
    <property type="match status" value="1"/>
</dbReference>
<keyword evidence="3" id="KW-0067">ATP-binding</keyword>
<dbReference type="Gene3D" id="3.30.950.30">
    <property type="entry name" value="Schlafen, AAA domain"/>
    <property type="match status" value="1"/>
</dbReference>
<protein>
    <recommendedName>
        <fullName evidence="10">Schlafen family member 13</fullName>
    </recommendedName>
</protein>
<dbReference type="Pfam" id="PF04326">
    <property type="entry name" value="SLFN_AlbA_2"/>
    <property type="match status" value="1"/>
</dbReference>
<accession>G1MYC2</accession>
<dbReference type="InterPro" id="IPR031450">
    <property type="entry name" value="Poxin-SLFN/SLFN_N"/>
</dbReference>
<feature type="domain" description="Schlafen GTPase-like" evidence="7">
    <location>
        <begin position="416"/>
        <end position="552"/>
    </location>
</feature>